<organism evidence="3 4">
    <name type="scientific">Blyttiomyces helicus</name>
    <dbReference type="NCBI Taxonomy" id="388810"/>
    <lineage>
        <taxon>Eukaryota</taxon>
        <taxon>Fungi</taxon>
        <taxon>Fungi incertae sedis</taxon>
        <taxon>Chytridiomycota</taxon>
        <taxon>Chytridiomycota incertae sedis</taxon>
        <taxon>Chytridiomycetes</taxon>
        <taxon>Chytridiomycetes incertae sedis</taxon>
        <taxon>Blyttiomyces</taxon>
    </lineage>
</organism>
<dbReference type="PANTHER" id="PTHR12341:SF7">
    <property type="entry name" value="5'-3' EXORIBONUCLEASE 1"/>
    <property type="match status" value="1"/>
</dbReference>
<dbReference type="GO" id="GO:0016075">
    <property type="term" value="P:rRNA catabolic process"/>
    <property type="evidence" value="ECO:0007669"/>
    <property type="project" value="TreeGrafter"/>
</dbReference>
<name>A0A4P9VXT9_9FUNG</name>
<gene>
    <name evidence="3" type="ORF">BDK51DRAFT_49206</name>
</gene>
<protein>
    <recommendedName>
        <fullName evidence="2">Xrn1 N-terminal domain-containing protein</fullName>
    </recommendedName>
</protein>
<comment type="similarity">
    <text evidence="1">Belongs to the 5'-3' exonuclease family.</text>
</comment>
<dbReference type="AlphaFoldDB" id="A0A4P9VXT9"/>
<dbReference type="Pfam" id="PF03159">
    <property type="entry name" value="XRN_N"/>
    <property type="match status" value="2"/>
</dbReference>
<dbReference type="PANTHER" id="PTHR12341">
    <property type="entry name" value="5'-&gt;3' EXORIBONUCLEASE"/>
    <property type="match status" value="1"/>
</dbReference>
<keyword evidence="4" id="KW-1185">Reference proteome</keyword>
<dbReference type="GO" id="GO:0005634">
    <property type="term" value="C:nucleus"/>
    <property type="evidence" value="ECO:0007669"/>
    <property type="project" value="TreeGrafter"/>
</dbReference>
<dbReference type="OrthoDB" id="372487at2759"/>
<proteinExistence type="inferred from homology"/>
<evidence type="ECO:0000259" key="2">
    <source>
        <dbReference type="Pfam" id="PF03159"/>
    </source>
</evidence>
<evidence type="ECO:0000256" key="1">
    <source>
        <dbReference type="ARBA" id="ARBA00038299"/>
    </source>
</evidence>
<evidence type="ECO:0000313" key="4">
    <source>
        <dbReference type="Proteomes" id="UP000269721"/>
    </source>
</evidence>
<dbReference type="Gene3D" id="3.40.50.12390">
    <property type="match status" value="1"/>
</dbReference>
<dbReference type="GO" id="GO:0004534">
    <property type="term" value="F:5'-3' RNA exonuclease activity"/>
    <property type="evidence" value="ECO:0007669"/>
    <property type="project" value="TreeGrafter"/>
</dbReference>
<accession>A0A4P9VXT9</accession>
<dbReference type="InterPro" id="IPR027073">
    <property type="entry name" value="5_3_exoribonuclease"/>
</dbReference>
<dbReference type="GO" id="GO:0000956">
    <property type="term" value="P:nuclear-transcribed mRNA catabolic process"/>
    <property type="evidence" value="ECO:0007669"/>
    <property type="project" value="TreeGrafter"/>
</dbReference>
<dbReference type="Proteomes" id="UP000269721">
    <property type="component" value="Unassembled WGS sequence"/>
</dbReference>
<evidence type="ECO:0000313" key="3">
    <source>
        <dbReference type="EMBL" id="RKO83108.1"/>
    </source>
</evidence>
<sequence length="456" mass="51233">MSTNKLRAARRERVLGWGVVVDDAGSGPNATLWGSLKKPCWGRPKMSRSPLYALPAFSMTPTRPMVARILPRQLPPQAKTTRAVKLALTRDVDAKEVIRMAIDGPAPIAKLELQRKRREKHMIKEKKFDSRKLTPGTLFVERNTLRSDVWNSMLPVTPAMPDRSVILDGSNVPGEDEAKLFQHILNAQRPESGKPTTHAIIGVDNGILVQGDNSPPRQPFRKQSFITRPHFIKSSSGEAIASLSKGLFYDDQCRLEVLYGYCQALTHRLPDRSGRQKDQPPFFARNLDQRRLGRKQQKAAESSVTLPARVSQVESLGDDDIEDGEVSDADEGFGDDKEVLDVPMTASEGDVNSKCYLDSILWCLVSRPIFQFYKALPRFRFFSRYPLNHLFNSRRPPLARMQDMYVQGNCDDYFHFYAAPPPTMSDLIDFIDKAIANPSGPAFWSPSMLSSAAHSF</sequence>
<feature type="domain" description="Xrn1 N-terminal" evidence="2">
    <location>
        <begin position="90"/>
        <end position="122"/>
    </location>
</feature>
<dbReference type="InterPro" id="IPR004859">
    <property type="entry name" value="Xrn1_N"/>
</dbReference>
<reference evidence="4" key="1">
    <citation type="journal article" date="2018" name="Nat. Microbiol.">
        <title>Leveraging single-cell genomics to expand the fungal tree of life.</title>
        <authorList>
            <person name="Ahrendt S.R."/>
            <person name="Quandt C.A."/>
            <person name="Ciobanu D."/>
            <person name="Clum A."/>
            <person name="Salamov A."/>
            <person name="Andreopoulos B."/>
            <person name="Cheng J.F."/>
            <person name="Woyke T."/>
            <person name="Pelin A."/>
            <person name="Henrissat B."/>
            <person name="Reynolds N.K."/>
            <person name="Benny G.L."/>
            <person name="Smith M.E."/>
            <person name="James T.Y."/>
            <person name="Grigoriev I.V."/>
        </authorList>
    </citation>
    <scope>NUCLEOTIDE SEQUENCE [LARGE SCALE GENOMIC DNA]</scope>
</reference>
<dbReference type="EMBL" id="ML001653">
    <property type="protein sequence ID" value="RKO83108.1"/>
    <property type="molecule type" value="Genomic_DNA"/>
</dbReference>
<feature type="domain" description="Xrn1 N-terminal" evidence="2">
    <location>
        <begin position="123"/>
        <end position="208"/>
    </location>
</feature>
<dbReference type="GO" id="GO:0003723">
    <property type="term" value="F:RNA binding"/>
    <property type="evidence" value="ECO:0007669"/>
    <property type="project" value="TreeGrafter"/>
</dbReference>